<accession>A0ABY4ZVT2</accession>
<dbReference type="InterPro" id="IPR051053">
    <property type="entry name" value="ECH/Chromodomain_protein"/>
</dbReference>
<gene>
    <name evidence="4" type="ORF">MZV50_02435</name>
</gene>
<reference evidence="4 5" key="1">
    <citation type="submission" date="2022-04" db="EMBL/GenBank/DDBJ databases">
        <title>Genome sequence of soybean root-associated Caulobacter segnis RL271.</title>
        <authorList>
            <person name="Longley R."/>
            <person name="Bonito G."/>
            <person name="Trigodet F."/>
            <person name="Crosson S."/>
            <person name="Fiebig A."/>
        </authorList>
    </citation>
    <scope>NUCLEOTIDE SEQUENCE [LARGE SCALE GENOMIC DNA]</scope>
    <source>
        <strain evidence="4 5">RL271</strain>
    </source>
</reference>
<dbReference type="PANTHER" id="PTHR43684:SF1">
    <property type="entry name" value="ENOYL-COA DELTA ISOMERASE 2"/>
    <property type="match status" value="1"/>
</dbReference>
<evidence type="ECO:0000313" key="4">
    <source>
        <dbReference type="EMBL" id="USQ96474.1"/>
    </source>
</evidence>
<dbReference type="CDD" id="cd06558">
    <property type="entry name" value="crotonase-like"/>
    <property type="match status" value="1"/>
</dbReference>
<dbReference type="Gene3D" id="3.90.226.10">
    <property type="entry name" value="2-enoyl-CoA Hydratase, Chain A, domain 1"/>
    <property type="match status" value="1"/>
</dbReference>
<organism evidence="4 5">
    <name type="scientific">Caulobacter segnis</name>
    <dbReference type="NCBI Taxonomy" id="88688"/>
    <lineage>
        <taxon>Bacteria</taxon>
        <taxon>Pseudomonadati</taxon>
        <taxon>Pseudomonadota</taxon>
        <taxon>Alphaproteobacteria</taxon>
        <taxon>Caulobacterales</taxon>
        <taxon>Caulobacteraceae</taxon>
        <taxon>Caulobacter</taxon>
    </lineage>
</organism>
<dbReference type="SUPFAM" id="SSF52096">
    <property type="entry name" value="ClpP/crotonase"/>
    <property type="match status" value="1"/>
</dbReference>
<keyword evidence="3" id="KW-0413">Isomerase</keyword>
<evidence type="ECO:0000256" key="2">
    <source>
        <dbReference type="ARBA" id="ARBA00023140"/>
    </source>
</evidence>
<dbReference type="Pfam" id="PF00378">
    <property type="entry name" value="ECH_1"/>
    <property type="match status" value="1"/>
</dbReference>
<dbReference type="InterPro" id="IPR001753">
    <property type="entry name" value="Enoyl-CoA_hydra/iso"/>
</dbReference>
<dbReference type="EMBL" id="CP096040">
    <property type="protein sequence ID" value="USQ96474.1"/>
    <property type="molecule type" value="Genomic_DNA"/>
</dbReference>
<sequence>MTDARQGDWVKVEIDAGVMTLTLARPEKKNALSNAMYGVLADSLEAAEKDPAVRVVIFQADGDSFTAGNDLQDFAAQATGAFTGERHVIRFLKALANATRPLVAAVHGQAVGVGTTMLLHCDLVYVTPDARLTVPFVNLALVPEAASSWLLPARIGHARAYAMFALGEAIDGGTAVAWGIANGSAELSDLRARARAAADQLAKKPLGALTTTKRLMRDAEKIAALMDTEGALFGERLKTAEAREAFMAFMERRPPDFSKVS</sequence>
<evidence type="ECO:0000256" key="3">
    <source>
        <dbReference type="ARBA" id="ARBA00023235"/>
    </source>
</evidence>
<keyword evidence="5" id="KW-1185">Reference proteome</keyword>
<name>A0ABY4ZVT2_9CAUL</name>
<evidence type="ECO:0000256" key="1">
    <source>
        <dbReference type="ARBA" id="ARBA00004275"/>
    </source>
</evidence>
<protein>
    <submittedName>
        <fullName evidence="4">Enoyl-CoA hydratase</fullName>
    </submittedName>
</protein>
<keyword evidence="2" id="KW-0576">Peroxisome</keyword>
<proteinExistence type="predicted"/>
<comment type="subcellular location">
    <subcellularLocation>
        <location evidence="1">Peroxisome</location>
    </subcellularLocation>
</comment>
<evidence type="ECO:0000313" key="5">
    <source>
        <dbReference type="Proteomes" id="UP001057520"/>
    </source>
</evidence>
<dbReference type="InterPro" id="IPR029045">
    <property type="entry name" value="ClpP/crotonase-like_dom_sf"/>
</dbReference>
<dbReference type="PANTHER" id="PTHR43684">
    <property type="match status" value="1"/>
</dbReference>
<dbReference type="Proteomes" id="UP001057520">
    <property type="component" value="Chromosome"/>
</dbReference>